<evidence type="ECO:0000313" key="6">
    <source>
        <dbReference type="Proteomes" id="UP000696931"/>
    </source>
</evidence>
<feature type="binding site" evidence="3">
    <location>
        <position position="130"/>
    </location>
    <ligand>
        <name>substrate</name>
    </ligand>
</feature>
<name>A0A933WBY1_UNCEI</name>
<reference evidence="5" key="1">
    <citation type="submission" date="2020-07" db="EMBL/GenBank/DDBJ databases">
        <title>Huge and variable diversity of episymbiotic CPR bacteria and DPANN archaea in groundwater ecosystems.</title>
        <authorList>
            <person name="He C.Y."/>
            <person name="Keren R."/>
            <person name="Whittaker M."/>
            <person name="Farag I.F."/>
            <person name="Doudna J."/>
            <person name="Cate J.H.D."/>
            <person name="Banfield J.F."/>
        </authorList>
    </citation>
    <scope>NUCLEOTIDE SEQUENCE</scope>
    <source>
        <strain evidence="5">NC_groundwater_1813_Pr3_B-0.1um_71_17</strain>
    </source>
</reference>
<dbReference type="InterPro" id="IPR013024">
    <property type="entry name" value="GGCT-like"/>
</dbReference>
<protein>
    <submittedName>
        <fullName evidence="5">Gamma-glutamylcyclotransferase</fullName>
    </submittedName>
</protein>
<sequence>MLYFAYGSNLDHEQMRSRCPGHQVVGLAALHDHRLVFPLHSHTWEGGVASVQAAHGQTVWGMVYELTDSDVAALDRYEGFRGPGDQHNVYDRELMYVELTRPDDGSIPRRIRAACYVARPANGGPPSRRYLDAVLKGARHYKLPDDYVAALEKAPTRD</sequence>
<dbReference type="PANTHER" id="PTHR12935:SF0">
    <property type="entry name" value="GAMMA-GLUTAMYLCYCLOTRANSFERASE"/>
    <property type="match status" value="1"/>
</dbReference>
<evidence type="ECO:0000313" key="5">
    <source>
        <dbReference type="EMBL" id="MBI5170759.1"/>
    </source>
</evidence>
<dbReference type="SUPFAM" id="SSF110857">
    <property type="entry name" value="Gamma-glutamyl cyclotransferase-like"/>
    <property type="match status" value="1"/>
</dbReference>
<gene>
    <name evidence="5" type="ORF">HZA61_14820</name>
</gene>
<evidence type="ECO:0000256" key="3">
    <source>
        <dbReference type="PIRSR" id="PIRSR617939-2"/>
    </source>
</evidence>
<evidence type="ECO:0000256" key="2">
    <source>
        <dbReference type="PIRSR" id="PIRSR617939-1"/>
    </source>
</evidence>
<dbReference type="InterPro" id="IPR036568">
    <property type="entry name" value="GGCT-like_sf"/>
</dbReference>
<dbReference type="Proteomes" id="UP000696931">
    <property type="component" value="Unassembled WGS sequence"/>
</dbReference>
<accession>A0A933WBY1</accession>
<evidence type="ECO:0000259" key="4">
    <source>
        <dbReference type="Pfam" id="PF06094"/>
    </source>
</evidence>
<comment type="caution">
    <text evidence="5">The sequence shown here is derived from an EMBL/GenBank/DDBJ whole genome shotgun (WGS) entry which is preliminary data.</text>
</comment>
<dbReference type="InterPro" id="IPR009288">
    <property type="entry name" value="AIG2-like_dom"/>
</dbReference>
<evidence type="ECO:0000256" key="1">
    <source>
        <dbReference type="ARBA" id="ARBA00023239"/>
    </source>
</evidence>
<dbReference type="InterPro" id="IPR017939">
    <property type="entry name" value="G-Glutamylcylcotransferase"/>
</dbReference>
<feature type="active site" description="Proton acceptor" evidence="2">
    <location>
        <position position="78"/>
    </location>
</feature>
<dbReference type="AlphaFoldDB" id="A0A933WBY1"/>
<dbReference type="Pfam" id="PF06094">
    <property type="entry name" value="GGACT"/>
    <property type="match status" value="1"/>
</dbReference>
<feature type="binding site" evidence="3">
    <location>
        <begin position="3"/>
        <end position="8"/>
    </location>
    <ligand>
        <name>substrate</name>
    </ligand>
</feature>
<dbReference type="PANTHER" id="PTHR12935">
    <property type="entry name" value="GAMMA-GLUTAMYLCYCLOTRANSFERASE"/>
    <property type="match status" value="1"/>
</dbReference>
<keyword evidence="1" id="KW-0456">Lyase</keyword>
<dbReference type="EMBL" id="JACRIW010000108">
    <property type="protein sequence ID" value="MBI5170759.1"/>
    <property type="molecule type" value="Genomic_DNA"/>
</dbReference>
<feature type="domain" description="Gamma-glutamylcyclotransferase AIG2-like" evidence="4">
    <location>
        <begin position="3"/>
        <end position="122"/>
    </location>
</feature>
<organism evidence="5 6">
    <name type="scientific">Eiseniibacteriota bacterium</name>
    <dbReference type="NCBI Taxonomy" id="2212470"/>
    <lineage>
        <taxon>Bacteria</taxon>
        <taxon>Candidatus Eiseniibacteriota</taxon>
    </lineage>
</organism>
<dbReference type="GO" id="GO:0003839">
    <property type="term" value="F:gamma-glutamylcyclotransferase activity"/>
    <property type="evidence" value="ECO:0007669"/>
    <property type="project" value="InterPro"/>
</dbReference>
<dbReference type="CDD" id="cd06661">
    <property type="entry name" value="GGCT_like"/>
    <property type="match status" value="1"/>
</dbReference>
<dbReference type="Gene3D" id="3.10.490.10">
    <property type="entry name" value="Gamma-glutamyl cyclotransferase-like"/>
    <property type="match status" value="1"/>
</dbReference>
<proteinExistence type="predicted"/>